<organism evidence="4">
    <name type="scientific">Caenorhabditis brenneri</name>
    <name type="common">Nematode worm</name>
    <dbReference type="NCBI Taxonomy" id="135651"/>
    <lineage>
        <taxon>Eukaryota</taxon>
        <taxon>Metazoa</taxon>
        <taxon>Ecdysozoa</taxon>
        <taxon>Nematoda</taxon>
        <taxon>Chromadorea</taxon>
        <taxon>Rhabditida</taxon>
        <taxon>Rhabditina</taxon>
        <taxon>Rhabditomorpha</taxon>
        <taxon>Rhabditoidea</taxon>
        <taxon>Rhabditidae</taxon>
        <taxon>Peloderinae</taxon>
        <taxon>Caenorhabditis</taxon>
    </lineage>
</organism>
<sequence length="204" mass="23100">MESRLSQGNGTMTKCGWEGCPSLFSTGTDMNEHVFHRHMKHIEFLEGNNILLRILQPQESGPPSTPSPNLQPSSTSSVESNRTCGKPVEKKDVDIPINYSTCSDTIQICQLMLDYIGKLPEKRFENPANLEFCLPCLQFKGHCNEAHTPLAEKLKRLTRYKDKMEKKRQVLTKEFLLEQLGKLKKLYMNSGTAARKSNPSTKLV</sequence>
<dbReference type="EMBL" id="GL380217">
    <property type="protein sequence ID" value="EGT50642.1"/>
    <property type="molecule type" value="Genomic_DNA"/>
</dbReference>
<proteinExistence type="predicted"/>
<dbReference type="InParanoid" id="G0PBQ2"/>
<dbReference type="GO" id="GO:0008270">
    <property type="term" value="F:zinc ion binding"/>
    <property type="evidence" value="ECO:0007669"/>
    <property type="project" value="InterPro"/>
</dbReference>
<evidence type="ECO:0000313" key="3">
    <source>
        <dbReference type="EMBL" id="EGT50642.1"/>
    </source>
</evidence>
<feature type="compositionally biased region" description="Polar residues" evidence="1">
    <location>
        <begin position="57"/>
        <end position="83"/>
    </location>
</feature>
<keyword evidence="4" id="KW-1185">Reference proteome</keyword>
<dbReference type="HOGENOM" id="CLU_079989_0_0_1"/>
<reference evidence="4" key="1">
    <citation type="submission" date="2011-07" db="EMBL/GenBank/DDBJ databases">
        <authorList>
            <consortium name="Caenorhabditis brenneri Sequencing and Analysis Consortium"/>
            <person name="Wilson R.K."/>
        </authorList>
    </citation>
    <scope>NUCLEOTIDE SEQUENCE [LARGE SCALE GENOMIC DNA]</scope>
    <source>
        <strain evidence="4">PB2801</strain>
    </source>
</reference>
<accession>G0PBQ2</accession>
<protein>
    <recommendedName>
        <fullName evidence="2">Zap1-like C2H2 zinc finger 1 domain-containing protein</fullName>
    </recommendedName>
</protein>
<feature type="region of interest" description="Disordered" evidence="1">
    <location>
        <begin position="57"/>
        <end position="86"/>
    </location>
</feature>
<dbReference type="AlphaFoldDB" id="G0PBQ2"/>
<evidence type="ECO:0000313" key="4">
    <source>
        <dbReference type="Proteomes" id="UP000008068"/>
    </source>
</evidence>
<dbReference type="InterPro" id="IPR048420">
    <property type="entry name" value="Zap1-like_Znf1"/>
</dbReference>
<dbReference type="Proteomes" id="UP000008068">
    <property type="component" value="Unassembled WGS sequence"/>
</dbReference>
<dbReference type="Pfam" id="PF21816">
    <property type="entry name" value="Zap1_zf1"/>
    <property type="match status" value="1"/>
</dbReference>
<gene>
    <name evidence="3" type="ORF">CAEBREN_21586</name>
</gene>
<evidence type="ECO:0000256" key="1">
    <source>
        <dbReference type="SAM" id="MobiDB-lite"/>
    </source>
</evidence>
<evidence type="ECO:0000259" key="2">
    <source>
        <dbReference type="Pfam" id="PF21816"/>
    </source>
</evidence>
<name>G0PBQ2_CAEBE</name>
<feature type="domain" description="Zap1-like C2H2 zinc finger 1" evidence="2">
    <location>
        <begin position="14"/>
        <end position="38"/>
    </location>
</feature>